<name>A0A1K9YXA8_9GAMM</name>
<dbReference type="Proteomes" id="UP000182660">
    <property type="component" value="Unassembled WGS sequence"/>
</dbReference>
<reference evidence="2 4" key="2">
    <citation type="submission" date="2016-11" db="EMBL/GenBank/DDBJ databases">
        <authorList>
            <person name="Jaros S."/>
            <person name="Januszkiewicz K."/>
            <person name="Wedrychowicz H."/>
        </authorList>
    </citation>
    <scope>NUCLEOTIDE SEQUENCE [LARGE SCALE GENOMIC DNA]</scope>
    <source>
        <strain evidence="2">NVI 5450</strain>
    </source>
</reference>
<dbReference type="EMBL" id="FPLJ01000030">
    <property type="protein sequence ID" value="SGY86442.1"/>
    <property type="molecule type" value="Genomic_DNA"/>
</dbReference>
<dbReference type="AlphaFoldDB" id="A0A1K9YXA8"/>
<evidence type="ECO:0000313" key="4">
    <source>
        <dbReference type="Proteomes" id="UP000183794"/>
    </source>
</evidence>
<sequence>MLFEDTLQGKLKLTAMINDIAVNLDNIFIWALINRGTLIPE</sequence>
<evidence type="ECO:0000313" key="1">
    <source>
        <dbReference type="EMBL" id="SGY86442.1"/>
    </source>
</evidence>
<organism evidence="2 4">
    <name type="scientific">Moritella viscosa</name>
    <dbReference type="NCBI Taxonomy" id="80854"/>
    <lineage>
        <taxon>Bacteria</taxon>
        <taxon>Pseudomonadati</taxon>
        <taxon>Pseudomonadota</taxon>
        <taxon>Gammaproteobacteria</taxon>
        <taxon>Alteromonadales</taxon>
        <taxon>Moritellaceae</taxon>
        <taxon>Moritella</taxon>
    </lineage>
</organism>
<evidence type="ECO:0000313" key="2">
    <source>
        <dbReference type="EMBL" id="SGY89599.1"/>
    </source>
</evidence>
<dbReference type="EMBL" id="FPLD01000036">
    <property type="protein sequence ID" value="SGY89599.1"/>
    <property type="molecule type" value="Genomic_DNA"/>
</dbReference>
<evidence type="ECO:0000313" key="3">
    <source>
        <dbReference type="Proteomes" id="UP000182660"/>
    </source>
</evidence>
<protein>
    <submittedName>
        <fullName evidence="2">Mitochondrial protein from FMP27</fullName>
    </submittedName>
</protein>
<gene>
    <name evidence="1" type="ORF">MT2528_1042</name>
    <name evidence="2" type="ORF">NVI5450_1013</name>
</gene>
<proteinExistence type="predicted"/>
<dbReference type="Proteomes" id="UP000183794">
    <property type="component" value="Unassembled WGS sequence"/>
</dbReference>
<accession>A0A1K9YXA8</accession>
<keyword evidence="3" id="KW-1185">Reference proteome</keyword>
<reference evidence="1 3" key="1">
    <citation type="submission" date="2016-11" db="EMBL/GenBank/DDBJ databases">
        <authorList>
            <person name="Klemetsen T."/>
        </authorList>
    </citation>
    <scope>NUCLEOTIDE SEQUENCE [LARGE SCALE GENOMIC DNA]</scope>
    <source>
        <strain evidence="1">MT 2528</strain>
    </source>
</reference>